<sequence>MTQETFRRTKPRWNKPRDKTAANVLSQIDFFQPNEGFLKSMICCSPGLRAPPDGFVPLAGFARFKRAGDDHRESSEALKIRVTHAI</sequence>
<dbReference type="EMBL" id="JBIYDN010000011">
    <property type="protein sequence ID" value="MFK4443738.1"/>
    <property type="molecule type" value="Genomic_DNA"/>
</dbReference>
<dbReference type="Proteomes" id="UP001620514">
    <property type="component" value="Unassembled WGS sequence"/>
</dbReference>
<name>A0ABW8MJ86_9BURK</name>
<reference evidence="1 2" key="1">
    <citation type="submission" date="2024-10" db="EMBL/GenBank/DDBJ databases">
        <authorList>
            <person name="Deangelis K."/>
            <person name="Huntemann M."/>
            <person name="Clum A."/>
            <person name="Wang J."/>
            <person name="Palaniappan K."/>
            <person name="Ritter S."/>
            <person name="Chen I.-M."/>
            <person name="Stamatis D."/>
            <person name="Reddy T."/>
            <person name="O'Malley R."/>
            <person name="Daum C."/>
            <person name="Ng V."/>
            <person name="Ivanova N."/>
            <person name="Kyrpides N."/>
            <person name="Woyke T."/>
        </authorList>
    </citation>
    <scope>NUCLEOTIDE SEQUENCE [LARGE SCALE GENOMIC DNA]</scope>
    <source>
        <strain evidence="1 2">GAS97</strain>
    </source>
</reference>
<gene>
    <name evidence="1" type="ORF">ABH943_003760</name>
</gene>
<reference evidence="1 2" key="2">
    <citation type="submission" date="2024-11" db="EMBL/GenBank/DDBJ databases">
        <title>Using genomics to understand microbial adaptation to soil warming.</title>
        <authorList>
            <person name="Deangelis K.M. PhD."/>
        </authorList>
    </citation>
    <scope>NUCLEOTIDE SEQUENCE [LARGE SCALE GENOMIC DNA]</scope>
    <source>
        <strain evidence="1 2">GAS97</strain>
    </source>
</reference>
<evidence type="ECO:0000313" key="1">
    <source>
        <dbReference type="EMBL" id="MFK4443738.1"/>
    </source>
</evidence>
<evidence type="ECO:0000313" key="2">
    <source>
        <dbReference type="Proteomes" id="UP001620514"/>
    </source>
</evidence>
<dbReference type="RefSeq" id="WP_404608547.1">
    <property type="nucleotide sequence ID" value="NZ_JBIYDN010000011.1"/>
</dbReference>
<organism evidence="1 2">
    <name type="scientific">Caballeronia udeis</name>
    <dbReference type="NCBI Taxonomy" id="1232866"/>
    <lineage>
        <taxon>Bacteria</taxon>
        <taxon>Pseudomonadati</taxon>
        <taxon>Pseudomonadota</taxon>
        <taxon>Betaproteobacteria</taxon>
        <taxon>Burkholderiales</taxon>
        <taxon>Burkholderiaceae</taxon>
        <taxon>Caballeronia</taxon>
    </lineage>
</organism>
<keyword evidence="2" id="KW-1185">Reference proteome</keyword>
<accession>A0ABW8MJ86</accession>
<comment type="caution">
    <text evidence="1">The sequence shown here is derived from an EMBL/GenBank/DDBJ whole genome shotgun (WGS) entry which is preliminary data.</text>
</comment>
<proteinExistence type="predicted"/>
<protein>
    <submittedName>
        <fullName evidence="1">Uncharacterized protein</fullName>
    </submittedName>
</protein>